<sequence length="142" mass="16526">MIKNRELAKNPEQFIEKAIIDYYDNFIDDIIGINEAKWCGKLLTNFNEFNLSPLLEITNKTTPSFFILVYGYGYPKNYFYFICGNDINPNNPAVFKTNQEIDFNQVEKVGTLSEFFNGFLTKQEARIYIQEFLDDVANGEVD</sequence>
<protein>
    <recommendedName>
        <fullName evidence="3">SMI1 / KNR4 family</fullName>
    </recommendedName>
</protein>
<organism evidence="1 2">
    <name type="scientific">Moraxella equi</name>
    <dbReference type="NCBI Taxonomy" id="60442"/>
    <lineage>
        <taxon>Bacteria</taxon>
        <taxon>Pseudomonadati</taxon>
        <taxon>Pseudomonadota</taxon>
        <taxon>Gammaproteobacteria</taxon>
        <taxon>Moraxellales</taxon>
        <taxon>Moraxellaceae</taxon>
        <taxon>Moraxella</taxon>
    </lineage>
</organism>
<dbReference type="EMBL" id="MXAP01000014">
    <property type="protein sequence ID" value="OPH39992.1"/>
    <property type="molecule type" value="Genomic_DNA"/>
</dbReference>
<evidence type="ECO:0000313" key="2">
    <source>
        <dbReference type="Proteomes" id="UP000190777"/>
    </source>
</evidence>
<evidence type="ECO:0000313" key="1">
    <source>
        <dbReference type="EMBL" id="OPH39992.1"/>
    </source>
</evidence>
<reference evidence="1 2" key="1">
    <citation type="submission" date="2017-03" db="EMBL/GenBank/DDBJ databases">
        <title>Draft genome sequence of Moraxella equi CCUG 4950T type strain.</title>
        <authorList>
            <person name="Salva-Serra F."/>
            <person name="Engstrom-Jakobsson H."/>
            <person name="Thorell K."/>
            <person name="Jaen-Luchoro D."/>
            <person name="Gonzales-Siles L."/>
            <person name="Karlsson R."/>
            <person name="Yazdan S."/>
            <person name="Boulund F."/>
            <person name="Johnning A."/>
            <person name="Engstrand L."/>
            <person name="Kristiansson E."/>
            <person name="Moore E."/>
        </authorList>
    </citation>
    <scope>NUCLEOTIDE SEQUENCE [LARGE SCALE GENOMIC DNA]</scope>
    <source>
        <strain evidence="1 2">CCUG 4950</strain>
    </source>
</reference>
<keyword evidence="2" id="KW-1185">Reference proteome</keyword>
<dbReference type="Proteomes" id="UP000190777">
    <property type="component" value="Unassembled WGS sequence"/>
</dbReference>
<evidence type="ECO:0008006" key="3">
    <source>
        <dbReference type="Google" id="ProtNLM"/>
    </source>
</evidence>
<comment type="caution">
    <text evidence="1">The sequence shown here is derived from an EMBL/GenBank/DDBJ whole genome shotgun (WGS) entry which is preliminary data.</text>
</comment>
<accession>A0ABX3NKH9</accession>
<gene>
    <name evidence="1" type="ORF">B5J93_01340</name>
</gene>
<name>A0ABX3NKH9_9GAMM</name>
<proteinExistence type="predicted"/>